<dbReference type="Gene3D" id="2.30.29.30">
    <property type="entry name" value="Pleckstrin-homology domain (PH domain)/Phosphotyrosine-binding domain (PTB)"/>
    <property type="match status" value="1"/>
</dbReference>
<dbReference type="SMART" id="SM00233">
    <property type="entry name" value="PH"/>
    <property type="match status" value="1"/>
</dbReference>
<dbReference type="Pfam" id="PF00169">
    <property type="entry name" value="PH"/>
    <property type="match status" value="1"/>
</dbReference>
<organism evidence="2 3">
    <name type="scientific">Aphanomyces euteiches</name>
    <dbReference type="NCBI Taxonomy" id="100861"/>
    <lineage>
        <taxon>Eukaryota</taxon>
        <taxon>Sar</taxon>
        <taxon>Stramenopiles</taxon>
        <taxon>Oomycota</taxon>
        <taxon>Saprolegniomycetes</taxon>
        <taxon>Saprolegniales</taxon>
        <taxon>Verrucalvaceae</taxon>
        <taxon>Aphanomyces</taxon>
    </lineage>
</organism>
<dbReference type="VEuPathDB" id="FungiDB:AeMF1_020488"/>
<gene>
    <name evidence="2" type="ORF">Ae201684_005982</name>
</gene>
<proteinExistence type="predicted"/>
<reference evidence="2 3" key="1">
    <citation type="submission" date="2019-07" db="EMBL/GenBank/DDBJ databases">
        <title>Genomics analysis of Aphanomyces spp. identifies a new class of oomycete effector associated with host adaptation.</title>
        <authorList>
            <person name="Gaulin E."/>
        </authorList>
    </citation>
    <scope>NUCLEOTIDE SEQUENCE [LARGE SCALE GENOMIC DNA]</scope>
    <source>
        <strain evidence="2 3">ATCC 201684</strain>
    </source>
</reference>
<keyword evidence="3" id="KW-1185">Reference proteome</keyword>
<dbReference type="Proteomes" id="UP000481153">
    <property type="component" value="Unassembled WGS sequence"/>
</dbReference>
<accession>A0A6G0XCV0</accession>
<dbReference type="AlphaFoldDB" id="A0A6G0XCV0"/>
<sequence length="238" mass="27293">MPTEIDPSEVDSTPQLQEKKMIKSIVRRERRDSVVDSVKSLLFKPKRNSVQFSVTQTYMLPPRLAALSELYYTKSELEDIQWSAKRASASIDMPQGTVLVQSFLTVLLTKPTWKQKPKAYYVVLRDQNLLVYRNQKDAYDEHVMRQMQVAKAIAIDHDVQSNESRDIPTVAYTFAVVDREESYVLFATESSKAKSAWLTALQHCLAQSFAEERFEDTLPCGKNDAFTHSQSTNNMNKE</sequence>
<protein>
    <recommendedName>
        <fullName evidence="1">PH domain-containing protein</fullName>
    </recommendedName>
</protein>
<comment type="caution">
    <text evidence="2">The sequence shown here is derived from an EMBL/GenBank/DDBJ whole genome shotgun (WGS) entry which is preliminary data.</text>
</comment>
<evidence type="ECO:0000259" key="1">
    <source>
        <dbReference type="PROSITE" id="PS50003"/>
    </source>
</evidence>
<name>A0A6G0XCV0_9STRA</name>
<dbReference type="SUPFAM" id="SSF50729">
    <property type="entry name" value="PH domain-like"/>
    <property type="match status" value="1"/>
</dbReference>
<feature type="domain" description="PH" evidence="1">
    <location>
        <begin position="97"/>
        <end position="206"/>
    </location>
</feature>
<evidence type="ECO:0000313" key="2">
    <source>
        <dbReference type="EMBL" id="KAF0737986.1"/>
    </source>
</evidence>
<dbReference type="EMBL" id="VJMJ01000079">
    <property type="protein sequence ID" value="KAF0737986.1"/>
    <property type="molecule type" value="Genomic_DNA"/>
</dbReference>
<evidence type="ECO:0000313" key="3">
    <source>
        <dbReference type="Proteomes" id="UP000481153"/>
    </source>
</evidence>
<dbReference type="CDD" id="cd00821">
    <property type="entry name" value="PH"/>
    <property type="match status" value="1"/>
</dbReference>
<dbReference type="InterPro" id="IPR001849">
    <property type="entry name" value="PH_domain"/>
</dbReference>
<dbReference type="PROSITE" id="PS50003">
    <property type="entry name" value="PH_DOMAIN"/>
    <property type="match status" value="1"/>
</dbReference>
<dbReference type="InterPro" id="IPR011993">
    <property type="entry name" value="PH-like_dom_sf"/>
</dbReference>